<sequence length="245" mass="27873">MDSDIARVISSIPPVTLFLLSSTLFISIAPLLGIARASQLVNIWSYTFKGQLWRLFTGFFYVGGGLNLVISLFSLYRFSYGIETAYFIGNVQEYSFFLVFNAVIILFLSYFISSIAYFTALNLSICYFWSQRNLDTITSLWFFRVKGRYLPFSMLLLSFFMGGPFSVMQDACGLLSAHLYEFLTNILPSSGGPRMTVPRWFINLFPSETSRTIRRPFGVLFNNQRNVQNAPPIKSAFKGKGHKLC</sequence>
<reference evidence="9" key="1">
    <citation type="journal article" date="2016" name="Nat. Commun.">
        <title>Genome analysis of three Pneumocystis species reveals adaptation mechanisms to life exclusively in mammalian hosts.</title>
        <authorList>
            <person name="Ma L."/>
            <person name="Chen Z."/>
            <person name="Huang D.W."/>
            <person name="Kutty G."/>
            <person name="Ishihara M."/>
            <person name="Wang H."/>
            <person name="Abouelleil A."/>
            <person name="Bishop L."/>
            <person name="Davey E."/>
            <person name="Deng R."/>
            <person name="Deng X."/>
            <person name="Fan L."/>
            <person name="Fantoni G."/>
            <person name="Fitzgerald M."/>
            <person name="Gogineni E."/>
            <person name="Goldberg J.M."/>
            <person name="Handley G."/>
            <person name="Hu X."/>
            <person name="Huber C."/>
            <person name="Jiao X."/>
            <person name="Jones K."/>
            <person name="Levin J.Z."/>
            <person name="Liu Y."/>
            <person name="Macdonald P."/>
            <person name="Melnikov A."/>
            <person name="Raley C."/>
            <person name="Sassi M."/>
            <person name="Sherman B.T."/>
            <person name="Song X."/>
            <person name="Sykes S."/>
            <person name="Tran B."/>
            <person name="Walsh L."/>
            <person name="Xia Y."/>
            <person name="Yang J."/>
            <person name="Young S."/>
            <person name="Zeng Q."/>
            <person name="Zheng X."/>
            <person name="Stephens R."/>
            <person name="Nusbaum C."/>
            <person name="Birren B.W."/>
            <person name="Azadi P."/>
            <person name="Lempicki R.A."/>
            <person name="Cuomo C.A."/>
            <person name="Kovacs J.A."/>
        </authorList>
    </citation>
    <scope>NUCLEOTIDE SEQUENCE [LARGE SCALE GENOMIC DNA]</scope>
    <source>
        <strain evidence="9">B80</strain>
    </source>
</reference>
<evidence type="ECO:0000313" key="8">
    <source>
        <dbReference type="EMBL" id="KTW30210.1"/>
    </source>
</evidence>
<feature type="transmembrane region" description="Helical" evidence="7">
    <location>
        <begin position="55"/>
        <end position="76"/>
    </location>
</feature>
<protein>
    <recommendedName>
        <fullName evidence="7">Derlin</fullName>
    </recommendedName>
</protein>
<evidence type="ECO:0000256" key="3">
    <source>
        <dbReference type="ARBA" id="ARBA00022692"/>
    </source>
</evidence>
<dbReference type="VEuPathDB" id="FungiDB:T552_00688"/>
<comment type="function">
    <text evidence="7">May be involved in the degradation of misfolded endoplasmic reticulum (ER) luminal proteins.</text>
</comment>
<feature type="transmembrane region" description="Helical" evidence="7">
    <location>
        <begin position="149"/>
        <end position="168"/>
    </location>
</feature>
<dbReference type="PANTHER" id="PTHR11009">
    <property type="entry name" value="DER1-LIKE PROTEIN, DERLIN"/>
    <property type="match status" value="1"/>
</dbReference>
<dbReference type="SUPFAM" id="SSF144091">
    <property type="entry name" value="Rhomboid-like"/>
    <property type="match status" value="1"/>
</dbReference>
<evidence type="ECO:0000256" key="7">
    <source>
        <dbReference type="RuleBase" id="RU363059"/>
    </source>
</evidence>
<organism evidence="8 9">
    <name type="scientific">Pneumocystis carinii (strain B80)</name>
    <name type="common">Rat pneumocystis pneumonia agent</name>
    <name type="synonym">Pneumocystis carinii f. sp. carinii</name>
    <dbReference type="NCBI Taxonomy" id="1408658"/>
    <lineage>
        <taxon>Eukaryota</taxon>
        <taxon>Fungi</taxon>
        <taxon>Dikarya</taxon>
        <taxon>Ascomycota</taxon>
        <taxon>Taphrinomycotina</taxon>
        <taxon>Pneumocystomycetes</taxon>
        <taxon>Pneumocystaceae</taxon>
        <taxon>Pneumocystis</taxon>
    </lineage>
</organism>
<gene>
    <name evidence="8" type="ORF">T552_00688</name>
</gene>
<keyword evidence="5 7" id="KW-1133">Transmembrane helix</keyword>
<dbReference type="AlphaFoldDB" id="A0A0W4ZPA8"/>
<dbReference type="InterPro" id="IPR035952">
    <property type="entry name" value="Rhomboid-like_sf"/>
</dbReference>
<accession>A0A0W4ZPA8</accession>
<keyword evidence="4 7" id="KW-0256">Endoplasmic reticulum</keyword>
<evidence type="ECO:0000256" key="6">
    <source>
        <dbReference type="ARBA" id="ARBA00023136"/>
    </source>
</evidence>
<dbReference type="OrthoDB" id="19102at2759"/>
<dbReference type="GO" id="GO:0005789">
    <property type="term" value="C:endoplasmic reticulum membrane"/>
    <property type="evidence" value="ECO:0007669"/>
    <property type="project" value="UniProtKB-SubCell"/>
</dbReference>
<dbReference type="Pfam" id="PF04511">
    <property type="entry name" value="DER1"/>
    <property type="match status" value="1"/>
</dbReference>
<dbReference type="InterPro" id="IPR007599">
    <property type="entry name" value="DER1"/>
</dbReference>
<evidence type="ECO:0000256" key="5">
    <source>
        <dbReference type="ARBA" id="ARBA00022989"/>
    </source>
</evidence>
<comment type="similarity">
    <text evidence="2 7">Belongs to the derlin family.</text>
</comment>
<dbReference type="RefSeq" id="XP_018227001.1">
    <property type="nucleotide sequence ID" value="XM_018369293.1"/>
</dbReference>
<feature type="transmembrane region" description="Helical" evidence="7">
    <location>
        <begin position="12"/>
        <end position="34"/>
    </location>
</feature>
<dbReference type="GeneID" id="28935495"/>
<evidence type="ECO:0000313" key="9">
    <source>
        <dbReference type="Proteomes" id="UP000054454"/>
    </source>
</evidence>
<evidence type="ECO:0000256" key="4">
    <source>
        <dbReference type="ARBA" id="ARBA00022824"/>
    </source>
</evidence>
<dbReference type="Proteomes" id="UP000054454">
    <property type="component" value="Unassembled WGS sequence"/>
</dbReference>
<name>A0A0W4ZPA8_PNEC8</name>
<dbReference type="EMBL" id="LFVZ01000003">
    <property type="protein sequence ID" value="KTW30210.1"/>
    <property type="molecule type" value="Genomic_DNA"/>
</dbReference>
<comment type="subcellular location">
    <subcellularLocation>
        <location evidence="1 7">Endoplasmic reticulum membrane</location>
        <topology evidence="1 7">Multi-pass membrane protein</topology>
    </subcellularLocation>
</comment>
<feature type="transmembrane region" description="Helical" evidence="7">
    <location>
        <begin position="96"/>
        <end position="129"/>
    </location>
</feature>
<dbReference type="GO" id="GO:0006950">
    <property type="term" value="P:response to stress"/>
    <property type="evidence" value="ECO:0007669"/>
    <property type="project" value="UniProtKB-ARBA"/>
</dbReference>
<comment type="caution">
    <text evidence="8">The sequence shown here is derived from an EMBL/GenBank/DDBJ whole genome shotgun (WGS) entry which is preliminary data.</text>
</comment>
<keyword evidence="9" id="KW-1185">Reference proteome</keyword>
<evidence type="ECO:0000256" key="1">
    <source>
        <dbReference type="ARBA" id="ARBA00004477"/>
    </source>
</evidence>
<evidence type="ECO:0000256" key="2">
    <source>
        <dbReference type="ARBA" id="ARBA00008917"/>
    </source>
</evidence>
<keyword evidence="3 7" id="KW-0812">Transmembrane</keyword>
<proteinExistence type="inferred from homology"/>
<keyword evidence="6 7" id="KW-0472">Membrane</keyword>